<dbReference type="InterPro" id="IPR011527">
    <property type="entry name" value="ABC1_TM_dom"/>
</dbReference>
<dbReference type="GO" id="GO:0140359">
    <property type="term" value="F:ABC-type transporter activity"/>
    <property type="evidence" value="ECO:0007669"/>
    <property type="project" value="InterPro"/>
</dbReference>
<keyword evidence="5" id="KW-0547">Nucleotide-binding</keyword>
<comment type="similarity">
    <text evidence="2">Belongs to the ABC transporter superfamily. ABCC family. Conjugate transporter (TC 3.A.1.208) subfamily.</text>
</comment>
<dbReference type="Gene3D" id="1.20.1560.10">
    <property type="entry name" value="ABC transporter type 1, transmembrane domain"/>
    <property type="match status" value="1"/>
</dbReference>
<organism evidence="11 12">
    <name type="scientific">Spirobacillus cienkowskii</name>
    <dbReference type="NCBI Taxonomy" id="495820"/>
    <lineage>
        <taxon>Bacteria</taxon>
        <taxon>Pseudomonadati</taxon>
        <taxon>Bdellovibrionota</taxon>
        <taxon>Oligoflexia</taxon>
        <taxon>Silvanigrellales</taxon>
        <taxon>Spirobacillus</taxon>
    </lineage>
</organism>
<keyword evidence="3" id="KW-0813">Transport</keyword>
<evidence type="ECO:0000256" key="1">
    <source>
        <dbReference type="ARBA" id="ARBA00004651"/>
    </source>
</evidence>
<dbReference type="AlphaFoldDB" id="A0A369KY66"/>
<dbReference type="InterPro" id="IPR050173">
    <property type="entry name" value="ABC_transporter_C-like"/>
</dbReference>
<keyword evidence="8 9" id="KW-0472">Membrane</keyword>
<comment type="subcellular location">
    <subcellularLocation>
        <location evidence="1">Cell membrane</location>
        <topology evidence="1">Multi-pass membrane protein</topology>
    </subcellularLocation>
</comment>
<dbReference type="EMBL" id="QOVW01000058">
    <property type="protein sequence ID" value="RDB36654.1"/>
    <property type="molecule type" value="Genomic_DNA"/>
</dbReference>
<evidence type="ECO:0000256" key="9">
    <source>
        <dbReference type="SAM" id="Phobius"/>
    </source>
</evidence>
<keyword evidence="7 9" id="KW-1133">Transmembrane helix</keyword>
<dbReference type="PROSITE" id="PS50929">
    <property type="entry name" value="ABC_TM1F"/>
    <property type="match status" value="1"/>
</dbReference>
<dbReference type="GO" id="GO:0005886">
    <property type="term" value="C:plasma membrane"/>
    <property type="evidence" value="ECO:0007669"/>
    <property type="project" value="UniProtKB-SubCell"/>
</dbReference>
<feature type="transmembrane region" description="Helical" evidence="9">
    <location>
        <begin position="80"/>
        <end position="101"/>
    </location>
</feature>
<evidence type="ECO:0000256" key="7">
    <source>
        <dbReference type="ARBA" id="ARBA00022989"/>
    </source>
</evidence>
<feature type="transmembrane region" description="Helical" evidence="9">
    <location>
        <begin position="314"/>
        <end position="339"/>
    </location>
</feature>
<evidence type="ECO:0000259" key="10">
    <source>
        <dbReference type="PROSITE" id="PS50929"/>
    </source>
</evidence>
<dbReference type="Pfam" id="PF00005">
    <property type="entry name" value="ABC_tran"/>
    <property type="match status" value="1"/>
</dbReference>
<feature type="transmembrane region" description="Helical" evidence="9">
    <location>
        <begin position="235"/>
        <end position="255"/>
    </location>
</feature>
<evidence type="ECO:0000256" key="4">
    <source>
        <dbReference type="ARBA" id="ARBA00022692"/>
    </source>
</evidence>
<dbReference type="Gene3D" id="3.40.50.300">
    <property type="entry name" value="P-loop containing nucleotide triphosphate hydrolases"/>
    <property type="match status" value="1"/>
</dbReference>
<evidence type="ECO:0000256" key="8">
    <source>
        <dbReference type="ARBA" id="ARBA00023136"/>
    </source>
</evidence>
<keyword evidence="4 9" id="KW-0812">Transmembrane</keyword>
<dbReference type="PANTHER" id="PTHR24223">
    <property type="entry name" value="ATP-BINDING CASSETTE SUB-FAMILY C"/>
    <property type="match status" value="1"/>
</dbReference>
<feature type="domain" description="ABC transmembrane type-1" evidence="10">
    <location>
        <begin position="112"/>
        <end position="374"/>
    </location>
</feature>
<evidence type="ECO:0000256" key="2">
    <source>
        <dbReference type="ARBA" id="ARBA00009726"/>
    </source>
</evidence>
<comment type="caution">
    <text evidence="11">The sequence shown here is derived from an EMBL/GenBank/DDBJ whole genome shotgun (WGS) entry which is preliminary data.</text>
</comment>
<keyword evidence="6 11" id="KW-0067">ATP-binding</keyword>
<gene>
    <name evidence="11" type="ORF">DCC88_04305</name>
</gene>
<feature type="transmembrane region" description="Helical" evidence="9">
    <location>
        <begin position="208"/>
        <end position="229"/>
    </location>
</feature>
<dbReference type="InterPro" id="IPR036640">
    <property type="entry name" value="ABC1_TM_sf"/>
</dbReference>
<evidence type="ECO:0000313" key="12">
    <source>
        <dbReference type="Proteomes" id="UP000253934"/>
    </source>
</evidence>
<evidence type="ECO:0000313" key="11">
    <source>
        <dbReference type="EMBL" id="RDB36654.1"/>
    </source>
</evidence>
<evidence type="ECO:0000256" key="3">
    <source>
        <dbReference type="ARBA" id="ARBA00022448"/>
    </source>
</evidence>
<dbReference type="InterPro" id="IPR027417">
    <property type="entry name" value="P-loop_NTPase"/>
</dbReference>
<dbReference type="InterPro" id="IPR003439">
    <property type="entry name" value="ABC_transporter-like_ATP-bd"/>
</dbReference>
<keyword evidence="12" id="KW-1185">Reference proteome</keyword>
<sequence length="571" mass="66129">MKSSKTTFWQKFTFSDVTPFLKSLRKRPAEKKDLNSISFINETLAQKDPYPEFQDSLHELRKSPIQFIIKSEKTLLFKMFTIHTSDVTLSLVSSILAIQILRSFESPSENFRLIDLFYHEGNTNQTVVFTGMLAIFIFLMNLVASSLHAQKIEKEMMLSWRIPYKLIQYMYTHLLLICKSDRSKFQAGDITNLAQNDTKYIGNFLSHAFVDFPVLFTSCFLVMLIMLLILGKIAWIGLLIICLQIPLSIFFTWLGNKLHNEMMIRGDKRLHLISEWIKGMRLIRYFGWGNQFKHEIKNATLSEFKQDLKITVKYCVAFSLTHSWWMVVSSGIFAGIVYYNSDKSSSSIFAAIWLSSILGQQITPLPWFVNAWSQAISGSNRLKKFYKLRTQLEEFKPDKKNDQISNNQRDFLQEILINQNNYKIFVGFKLENVSHQFSPNEPMVINDINLDIHPGKTVAIVGPVACGKSLLIQIIMGDITPKFGKVFVILKVIDKNNKEYLFHENVHSEFGLEILRSIQAYVPQDAFIISSTIRENIPLIYHNNLSDFNNDKDIMNSLYNQYILGKNQDEK</sequence>
<reference evidence="11" key="1">
    <citation type="submission" date="2018-04" db="EMBL/GenBank/DDBJ databases">
        <title>Draft genome sequence of the Candidatus Spirobacillus cienkowskii, a pathogen of freshwater Daphnia species, reconstructed from hemolymph metagenomic reads.</title>
        <authorList>
            <person name="Bresciani L."/>
            <person name="Lemos L.N."/>
            <person name="Wale N."/>
            <person name="Lin J.Y."/>
            <person name="Fernandes G.R."/>
            <person name="Duffy M.A."/>
            <person name="Rodrigues J.M."/>
        </authorList>
    </citation>
    <scope>NUCLEOTIDE SEQUENCE [LARGE SCALE GENOMIC DNA]</scope>
    <source>
        <strain evidence="11">Binning01</strain>
    </source>
</reference>
<protein>
    <submittedName>
        <fullName evidence="11">ABC transporter ATP-binding protein</fullName>
    </submittedName>
</protein>
<dbReference type="Proteomes" id="UP000253934">
    <property type="component" value="Unassembled WGS sequence"/>
</dbReference>
<proteinExistence type="inferred from homology"/>
<name>A0A369KY66_9BACT</name>
<evidence type="ECO:0000256" key="6">
    <source>
        <dbReference type="ARBA" id="ARBA00022840"/>
    </source>
</evidence>
<feature type="transmembrane region" description="Helical" evidence="9">
    <location>
        <begin position="127"/>
        <end position="147"/>
    </location>
</feature>
<dbReference type="SUPFAM" id="SSF90123">
    <property type="entry name" value="ABC transporter transmembrane region"/>
    <property type="match status" value="1"/>
</dbReference>
<dbReference type="SUPFAM" id="SSF52540">
    <property type="entry name" value="P-loop containing nucleoside triphosphate hydrolases"/>
    <property type="match status" value="1"/>
</dbReference>
<evidence type="ECO:0000256" key="5">
    <source>
        <dbReference type="ARBA" id="ARBA00022741"/>
    </source>
</evidence>
<dbReference type="Pfam" id="PF00664">
    <property type="entry name" value="ABC_membrane"/>
    <property type="match status" value="1"/>
</dbReference>
<dbReference type="GO" id="GO:0016887">
    <property type="term" value="F:ATP hydrolysis activity"/>
    <property type="evidence" value="ECO:0007669"/>
    <property type="project" value="InterPro"/>
</dbReference>
<accession>A0A369KY66</accession>
<dbReference type="PANTHER" id="PTHR24223:SF456">
    <property type="entry name" value="MULTIDRUG RESISTANCE-ASSOCIATED PROTEIN LETHAL(2)03659"/>
    <property type="match status" value="1"/>
</dbReference>
<dbReference type="GO" id="GO:0005524">
    <property type="term" value="F:ATP binding"/>
    <property type="evidence" value="ECO:0007669"/>
    <property type="project" value="UniProtKB-KW"/>
</dbReference>